<sequence>MRSGKSGRDIAGGMAYLRGAGTSWRRARRQQGSPTAEAKLLQRMRHELRDLAIHPPIDVHRLCHALGQKRGRPIELQAKQLTAPGPSGLWVETSRRDVIVYQAETTRLHQDHIILHELGHILVADDTDDEEELEDAVETWSGLIPVFESEMIRRVAQRCSYESEEECAVEAAATSLLEWSSVEGATPLSDDPSLRRVQSVVGDQRGWR</sequence>
<comment type="caution">
    <text evidence="2">The sequence shown here is derived from an EMBL/GenBank/DDBJ whole genome shotgun (WGS) entry which is preliminary data.</text>
</comment>
<proteinExistence type="predicted"/>
<dbReference type="Gene3D" id="1.10.10.2910">
    <property type="match status" value="1"/>
</dbReference>
<name>A0ABN2IMY1_9ACTN</name>
<evidence type="ECO:0000256" key="1">
    <source>
        <dbReference type="SAM" id="MobiDB-lite"/>
    </source>
</evidence>
<reference evidence="2 3" key="1">
    <citation type="journal article" date="2019" name="Int. J. Syst. Evol. Microbiol.">
        <title>The Global Catalogue of Microorganisms (GCM) 10K type strain sequencing project: providing services to taxonomists for standard genome sequencing and annotation.</title>
        <authorList>
            <consortium name="The Broad Institute Genomics Platform"/>
            <consortium name="The Broad Institute Genome Sequencing Center for Infectious Disease"/>
            <person name="Wu L."/>
            <person name="Ma J."/>
        </authorList>
    </citation>
    <scope>NUCLEOTIDE SEQUENCE [LARGE SCALE GENOMIC DNA]</scope>
    <source>
        <strain evidence="2 3">JCM 13244</strain>
    </source>
</reference>
<feature type="region of interest" description="Disordered" evidence="1">
    <location>
        <begin position="184"/>
        <end position="208"/>
    </location>
</feature>
<dbReference type="Proteomes" id="UP001499947">
    <property type="component" value="Unassembled WGS sequence"/>
</dbReference>
<dbReference type="EMBL" id="BAAALR010000063">
    <property type="protein sequence ID" value="GAA1708238.1"/>
    <property type="molecule type" value="Genomic_DNA"/>
</dbReference>
<evidence type="ECO:0000313" key="3">
    <source>
        <dbReference type="Proteomes" id="UP001499947"/>
    </source>
</evidence>
<protein>
    <recommendedName>
        <fullName evidence="4">IrrE N-terminal-like domain-containing protein</fullName>
    </recommendedName>
</protein>
<evidence type="ECO:0008006" key="4">
    <source>
        <dbReference type="Google" id="ProtNLM"/>
    </source>
</evidence>
<keyword evidence="3" id="KW-1185">Reference proteome</keyword>
<evidence type="ECO:0000313" key="2">
    <source>
        <dbReference type="EMBL" id="GAA1708238.1"/>
    </source>
</evidence>
<accession>A0ABN2IMY1</accession>
<gene>
    <name evidence="2" type="ORF">GCM10009680_56300</name>
</gene>
<organism evidence="2 3">
    <name type="scientific">Streptomyces yatensis</name>
    <dbReference type="NCBI Taxonomy" id="155177"/>
    <lineage>
        <taxon>Bacteria</taxon>
        <taxon>Bacillati</taxon>
        <taxon>Actinomycetota</taxon>
        <taxon>Actinomycetes</taxon>
        <taxon>Kitasatosporales</taxon>
        <taxon>Streptomycetaceae</taxon>
        <taxon>Streptomyces</taxon>
        <taxon>Streptomyces violaceusniger group</taxon>
    </lineage>
</organism>